<dbReference type="PANTHER" id="PTHR33606:SF3">
    <property type="entry name" value="PROTEIN YCII"/>
    <property type="match status" value="1"/>
</dbReference>
<dbReference type="InterPro" id="IPR005545">
    <property type="entry name" value="YCII"/>
</dbReference>
<evidence type="ECO:0000256" key="1">
    <source>
        <dbReference type="ARBA" id="ARBA00007689"/>
    </source>
</evidence>
<evidence type="ECO:0000259" key="2">
    <source>
        <dbReference type="Pfam" id="PF03795"/>
    </source>
</evidence>
<name>A0ABW2MCG9_9ACTN</name>
<dbReference type="EMBL" id="JBHTCK010000003">
    <property type="protein sequence ID" value="MFC7351545.1"/>
    <property type="molecule type" value="Genomic_DNA"/>
</dbReference>
<evidence type="ECO:0000313" key="4">
    <source>
        <dbReference type="Proteomes" id="UP001596509"/>
    </source>
</evidence>
<proteinExistence type="inferred from homology"/>
<dbReference type="InterPro" id="IPR011008">
    <property type="entry name" value="Dimeric_a/b-barrel"/>
</dbReference>
<dbReference type="RefSeq" id="WP_249626395.1">
    <property type="nucleotide sequence ID" value="NZ_JBHTCK010000003.1"/>
</dbReference>
<protein>
    <submittedName>
        <fullName evidence="3">YciI family protein</fullName>
    </submittedName>
</protein>
<sequence>MPFYVHAQDKPDVADQLAELCEEHWSYMDRFADGLIFRGPTLSDDGEEHTGSVHVVDLADRAAAERFATEEPFWKAGLYQAYTADPVVVLLHREPVADALYTLVTARWSPRTRTPGEAEPWLSAVAADERPAFVAALVDDDQDRTTGLVAAVRARPDEARSLVRPLADRLGGGPVPLTTQCWQRGGRN</sequence>
<gene>
    <name evidence="3" type="ORF">ACFQW9_12925</name>
</gene>
<accession>A0ABW2MCG9</accession>
<dbReference type="PANTHER" id="PTHR33606">
    <property type="entry name" value="PROTEIN YCII"/>
    <property type="match status" value="1"/>
</dbReference>
<comment type="caution">
    <text evidence="3">The sequence shown here is derived from an EMBL/GenBank/DDBJ whole genome shotgun (WGS) entry which is preliminary data.</text>
</comment>
<reference evidence="4" key="1">
    <citation type="journal article" date="2019" name="Int. J. Syst. Evol. Microbiol.">
        <title>The Global Catalogue of Microorganisms (GCM) 10K type strain sequencing project: providing services to taxonomists for standard genome sequencing and annotation.</title>
        <authorList>
            <consortium name="The Broad Institute Genomics Platform"/>
            <consortium name="The Broad Institute Genome Sequencing Center for Infectious Disease"/>
            <person name="Wu L."/>
            <person name="Ma J."/>
        </authorList>
    </citation>
    <scope>NUCLEOTIDE SEQUENCE [LARGE SCALE GENOMIC DNA]</scope>
    <source>
        <strain evidence="4">ICMP 19430</strain>
    </source>
</reference>
<organism evidence="3 4">
    <name type="scientific">Streptomyces caviscabies</name>
    <dbReference type="NCBI Taxonomy" id="90079"/>
    <lineage>
        <taxon>Bacteria</taxon>
        <taxon>Bacillati</taxon>
        <taxon>Actinomycetota</taxon>
        <taxon>Actinomycetes</taxon>
        <taxon>Kitasatosporales</taxon>
        <taxon>Streptomycetaceae</taxon>
        <taxon>Streptomyces</taxon>
    </lineage>
</organism>
<comment type="similarity">
    <text evidence="1">Belongs to the YciI family.</text>
</comment>
<dbReference type="SUPFAM" id="SSF54909">
    <property type="entry name" value="Dimeric alpha+beta barrel"/>
    <property type="match status" value="1"/>
</dbReference>
<dbReference type="Pfam" id="PF03795">
    <property type="entry name" value="YCII"/>
    <property type="match status" value="1"/>
</dbReference>
<feature type="domain" description="YCII-related" evidence="2">
    <location>
        <begin position="1"/>
        <end position="83"/>
    </location>
</feature>
<evidence type="ECO:0000313" key="3">
    <source>
        <dbReference type="EMBL" id="MFC7351545.1"/>
    </source>
</evidence>
<dbReference type="Proteomes" id="UP001596509">
    <property type="component" value="Unassembled WGS sequence"/>
</dbReference>
<dbReference type="InterPro" id="IPR051807">
    <property type="entry name" value="Sec-metab_biosynth-assoc"/>
</dbReference>
<keyword evidence="4" id="KW-1185">Reference proteome</keyword>
<dbReference type="Gene3D" id="3.30.70.1060">
    <property type="entry name" value="Dimeric alpha+beta barrel"/>
    <property type="match status" value="1"/>
</dbReference>